<evidence type="ECO:0000256" key="1">
    <source>
        <dbReference type="SAM" id="SignalP"/>
    </source>
</evidence>
<proteinExistence type="predicted"/>
<evidence type="ECO:0000313" key="2">
    <source>
        <dbReference type="EMBL" id="SHJ42770.1"/>
    </source>
</evidence>
<reference evidence="2 3" key="1">
    <citation type="submission" date="2016-11" db="EMBL/GenBank/DDBJ databases">
        <authorList>
            <person name="Jaros S."/>
            <person name="Januszkiewicz K."/>
            <person name="Wedrychowicz H."/>
        </authorList>
    </citation>
    <scope>NUCLEOTIDE SEQUENCE [LARGE SCALE GENOMIC DNA]</scope>
    <source>
        <strain evidence="2 3">DSM 26892</strain>
    </source>
</reference>
<sequence>MKHVLSGFVALLVPLAATADPARIEGAKAKPGNDGWTVSVTLRHADTGWEDYADGWRVELPDGTVLATRVLAHPHVTEQPFTRSKTGIAVPDGTNRLIIRARTKTEGWGESTHEMTLD</sequence>
<protein>
    <submittedName>
        <fullName evidence="2">Uncharacterized protein</fullName>
    </submittedName>
</protein>
<dbReference type="AlphaFoldDB" id="A0A1M6J7W7"/>
<keyword evidence="3" id="KW-1185">Reference proteome</keyword>
<dbReference type="Proteomes" id="UP000184040">
    <property type="component" value="Unassembled WGS sequence"/>
</dbReference>
<dbReference type="EMBL" id="FQZA01000009">
    <property type="protein sequence ID" value="SHJ42770.1"/>
    <property type="molecule type" value="Genomic_DNA"/>
</dbReference>
<dbReference type="RefSeq" id="WP_073129173.1">
    <property type="nucleotide sequence ID" value="NZ_FQZA01000009.1"/>
</dbReference>
<dbReference type="STRING" id="313368.SAMN04488012_10952"/>
<organism evidence="2 3">
    <name type="scientific">Palleronia salina</name>
    <dbReference type="NCBI Taxonomy" id="313368"/>
    <lineage>
        <taxon>Bacteria</taxon>
        <taxon>Pseudomonadati</taxon>
        <taxon>Pseudomonadota</taxon>
        <taxon>Alphaproteobacteria</taxon>
        <taxon>Rhodobacterales</taxon>
        <taxon>Roseobacteraceae</taxon>
        <taxon>Palleronia</taxon>
    </lineage>
</organism>
<keyword evidence="1" id="KW-0732">Signal</keyword>
<gene>
    <name evidence="2" type="ORF">SAMN04488012_10952</name>
</gene>
<feature type="signal peptide" evidence="1">
    <location>
        <begin position="1"/>
        <end position="19"/>
    </location>
</feature>
<accession>A0A1M6J7W7</accession>
<evidence type="ECO:0000313" key="3">
    <source>
        <dbReference type="Proteomes" id="UP000184040"/>
    </source>
</evidence>
<feature type="chain" id="PRO_5013359608" evidence="1">
    <location>
        <begin position="20"/>
        <end position="118"/>
    </location>
</feature>
<name>A0A1M6J7W7_9RHOB</name>